<dbReference type="AlphaFoldDB" id="A0A1E4TPK3"/>
<evidence type="ECO:0000256" key="3">
    <source>
        <dbReference type="ARBA" id="ARBA00023242"/>
    </source>
</evidence>
<dbReference type="GO" id="GO:0000294">
    <property type="term" value="P:nuclear-transcribed mRNA catabolic process, RNase MRP-dependent"/>
    <property type="evidence" value="ECO:0007669"/>
    <property type="project" value="EnsemblFungi"/>
</dbReference>
<evidence type="ECO:0000256" key="1">
    <source>
        <dbReference type="ARBA" id="ARBA00004123"/>
    </source>
</evidence>
<evidence type="ECO:0000259" key="7">
    <source>
        <dbReference type="Pfam" id="PF08170"/>
    </source>
</evidence>
<proteinExistence type="predicted"/>
<gene>
    <name evidence="8" type="ORF">PACTADRAFT_51447</name>
</gene>
<feature type="region of interest" description="Disordered" evidence="5">
    <location>
        <begin position="575"/>
        <end position="598"/>
    </location>
</feature>
<dbReference type="Pfam" id="PF06978">
    <property type="entry name" value="POP1_N"/>
    <property type="match status" value="1"/>
</dbReference>
<feature type="non-terminal residue" evidence="8">
    <location>
        <position position="910"/>
    </location>
</feature>
<dbReference type="GO" id="GO:0005697">
    <property type="term" value="C:telomerase holoenzyme complex"/>
    <property type="evidence" value="ECO:0007669"/>
    <property type="project" value="EnsemblFungi"/>
</dbReference>
<dbReference type="PANTHER" id="PTHR22731">
    <property type="entry name" value="RIBONUCLEASES P/MRP PROTEIN SUBUNIT POP1"/>
    <property type="match status" value="1"/>
</dbReference>
<evidence type="ECO:0000256" key="2">
    <source>
        <dbReference type="ARBA" id="ARBA00022694"/>
    </source>
</evidence>
<dbReference type="OrthoDB" id="442863at2759"/>
<dbReference type="GO" id="GO:0001682">
    <property type="term" value="P:tRNA 5'-leader removal"/>
    <property type="evidence" value="ECO:0007669"/>
    <property type="project" value="EnsemblFungi"/>
</dbReference>
<keyword evidence="2" id="KW-0819">tRNA processing</keyword>
<evidence type="ECO:0000256" key="4">
    <source>
        <dbReference type="SAM" id="Coils"/>
    </source>
</evidence>
<feature type="region of interest" description="Disordered" evidence="5">
    <location>
        <begin position="1"/>
        <end position="96"/>
    </location>
</feature>
<evidence type="ECO:0000313" key="9">
    <source>
        <dbReference type="Proteomes" id="UP000094236"/>
    </source>
</evidence>
<feature type="compositionally biased region" description="Polar residues" evidence="5">
    <location>
        <begin position="18"/>
        <end position="30"/>
    </location>
</feature>
<dbReference type="GO" id="GO:0000460">
    <property type="term" value="P:maturation of 5.8S rRNA"/>
    <property type="evidence" value="ECO:0007669"/>
    <property type="project" value="EnsemblFungi"/>
</dbReference>
<feature type="domain" description="POPLD" evidence="7">
    <location>
        <begin position="616"/>
        <end position="719"/>
    </location>
</feature>
<dbReference type="GO" id="GO:0000172">
    <property type="term" value="C:ribonuclease MRP complex"/>
    <property type="evidence" value="ECO:0007669"/>
    <property type="project" value="EnsemblFungi"/>
</dbReference>
<feature type="compositionally biased region" description="Polar residues" evidence="5">
    <location>
        <begin position="575"/>
        <end position="590"/>
    </location>
</feature>
<dbReference type="STRING" id="669874.A0A1E4TPK3"/>
<feature type="coiled-coil region" evidence="4">
    <location>
        <begin position="231"/>
        <end position="259"/>
    </location>
</feature>
<evidence type="ECO:0000313" key="8">
    <source>
        <dbReference type="EMBL" id="ODV93681.1"/>
    </source>
</evidence>
<evidence type="ECO:0008006" key="10">
    <source>
        <dbReference type="Google" id="ProtNLM"/>
    </source>
</evidence>
<dbReference type="Proteomes" id="UP000094236">
    <property type="component" value="Unassembled WGS sequence"/>
</dbReference>
<keyword evidence="4" id="KW-0175">Coiled coil</keyword>
<sequence length="910" mass="105012">MSKRPALADQFKKVSRPKLSQQAVSSTSGVAQPPQPPAPAAASASSASAAAAPHHHNHQSLPPKPSTTPVYRNNNNKSEKFNKKRNKLFNSRQIRLENSDPSFKEGKLDVPSFIKSRLFEINQLEQAQLRSKFSSSTRCFQSLPRTLRRRTASHNVKRVPKRMRAKALREMKLNHDTNNGNVLVKRKHLSGRELYRLKTTKKLLKIAAKLKTDKLNNFNTSISDFNLRNKIKEITSKINEIEEKKLRDNEKNLTQEEKLISRSKLFLNNSMGSYDNLGVNKLASRPRGNAKYMKRQKNNVWLPTHVMHAKRAHMIKRWGYQIPLEPTQKCYKSTHRKSILDGALIFDTSYYDCLILTCLPNLQNNLKDLILKISNNQFKGKFFNSNKVWQGLLYIQDIENEDKNESFNKIIGKGSIYYLKNEKETKALIRMHPSTYKEFFDFLLSYINKDNDDEDKIKLYDCRYSLGSIELAGPASISCLTQILHPTKDFKNLKASQYLTKLSTIQDLDSISVGTIFAFDVDDPRLWDKPYKNPRKPRENEVLDLIIDINQGSSINHDTLQKLFTFEGRLKSYENQPSTKMLSSRRSQNPPSMPLPKLSSDPTIPLMIVKTSAIRYSIILPWYWVLPFWYNFNKIPHLQMGGLKQLHQLNFESEFLNFPNDYPFLRQGYVENFLNGIEMHRKWLSKQTGKKINFEKLDLNNDDEEFGKGEIGFPFNSDWRFLQILRHALKLYEKSINEKGDQKANFETTNWAPNHKRILKNLSDVYEYIEDIKALDKEKLARGELLLQNPVELATDLTKIKQEFFNSTISFSNISTLKIIPIKVKILRKGHPTDNARIYSIPKTDYNKWIQSLNHLNIDSKKTSKNIPPCPPANHLIGFLTSATFNLCKGCGSGIGYIDAQFALNKTKKN</sequence>
<feature type="domain" description="Pop1 N-terminal" evidence="6">
    <location>
        <begin position="113"/>
        <end position="357"/>
    </location>
</feature>
<dbReference type="InterPro" id="IPR012590">
    <property type="entry name" value="POPLD_dom"/>
</dbReference>
<dbReference type="InterPro" id="IPR009723">
    <property type="entry name" value="Pop1_N"/>
</dbReference>
<keyword evidence="9" id="KW-1185">Reference proteome</keyword>
<protein>
    <recommendedName>
        <fullName evidence="10">Pop1 N-terminal domain-containing protein</fullName>
    </recommendedName>
</protein>
<dbReference type="GO" id="GO:0000171">
    <property type="term" value="F:ribonuclease MRP activity"/>
    <property type="evidence" value="ECO:0007669"/>
    <property type="project" value="EnsemblFungi"/>
</dbReference>
<organism evidence="8 9">
    <name type="scientific">Pachysolen tannophilus NRRL Y-2460</name>
    <dbReference type="NCBI Taxonomy" id="669874"/>
    <lineage>
        <taxon>Eukaryota</taxon>
        <taxon>Fungi</taxon>
        <taxon>Dikarya</taxon>
        <taxon>Ascomycota</taxon>
        <taxon>Saccharomycotina</taxon>
        <taxon>Pichiomycetes</taxon>
        <taxon>Pachysolenaceae</taxon>
        <taxon>Pachysolen</taxon>
    </lineage>
</organism>
<name>A0A1E4TPK3_PACTA</name>
<comment type="subcellular location">
    <subcellularLocation>
        <location evidence="1">Nucleus</location>
    </subcellularLocation>
</comment>
<dbReference type="GO" id="GO:0005655">
    <property type="term" value="C:nucleolar ribonuclease P complex"/>
    <property type="evidence" value="ECO:0007669"/>
    <property type="project" value="EnsemblFungi"/>
</dbReference>
<reference evidence="9" key="1">
    <citation type="submission" date="2016-05" db="EMBL/GenBank/DDBJ databases">
        <title>Comparative genomics of biotechnologically important yeasts.</title>
        <authorList>
            <consortium name="DOE Joint Genome Institute"/>
            <person name="Riley R."/>
            <person name="Haridas S."/>
            <person name="Wolfe K.H."/>
            <person name="Lopes M.R."/>
            <person name="Hittinger C.T."/>
            <person name="Goker M."/>
            <person name="Salamov A."/>
            <person name="Wisecaver J."/>
            <person name="Long T.M."/>
            <person name="Aerts A.L."/>
            <person name="Barry K."/>
            <person name="Choi C."/>
            <person name="Clum A."/>
            <person name="Coughlan A.Y."/>
            <person name="Deshpande S."/>
            <person name="Douglass A.P."/>
            <person name="Hanson S.J."/>
            <person name="Klenk H.-P."/>
            <person name="Labutti K."/>
            <person name="Lapidus A."/>
            <person name="Lindquist E."/>
            <person name="Lipzen A."/>
            <person name="Meier-Kolthoff J.P."/>
            <person name="Ohm R.A."/>
            <person name="Otillar R.P."/>
            <person name="Pangilinan J."/>
            <person name="Peng Y."/>
            <person name="Rokas A."/>
            <person name="Rosa C.A."/>
            <person name="Scheuner C."/>
            <person name="Sibirny A.A."/>
            <person name="Slot J.C."/>
            <person name="Stielow J.B."/>
            <person name="Sun H."/>
            <person name="Kurtzman C.P."/>
            <person name="Blackwell M."/>
            <person name="Grigoriev I.V."/>
            <person name="Jeffries T.W."/>
        </authorList>
    </citation>
    <scope>NUCLEOTIDE SEQUENCE [LARGE SCALE GENOMIC DNA]</scope>
    <source>
        <strain evidence="9">NRRL Y-2460</strain>
    </source>
</reference>
<dbReference type="InterPro" id="IPR039182">
    <property type="entry name" value="Pop1"/>
</dbReference>
<evidence type="ECO:0000259" key="6">
    <source>
        <dbReference type="Pfam" id="PF06978"/>
    </source>
</evidence>
<dbReference type="EMBL" id="KV454017">
    <property type="protein sequence ID" value="ODV93681.1"/>
    <property type="molecule type" value="Genomic_DNA"/>
</dbReference>
<dbReference type="GO" id="GO:0034965">
    <property type="term" value="P:intronic box C/D snoRNA processing"/>
    <property type="evidence" value="ECO:0007669"/>
    <property type="project" value="EnsemblFungi"/>
</dbReference>
<dbReference type="GO" id="GO:0003723">
    <property type="term" value="F:RNA binding"/>
    <property type="evidence" value="ECO:0007669"/>
    <property type="project" value="EnsemblFungi"/>
</dbReference>
<evidence type="ECO:0000256" key="5">
    <source>
        <dbReference type="SAM" id="MobiDB-lite"/>
    </source>
</evidence>
<dbReference type="PANTHER" id="PTHR22731:SF3">
    <property type="entry name" value="RIBONUCLEASES P_MRP PROTEIN SUBUNIT POP1"/>
    <property type="match status" value="1"/>
</dbReference>
<keyword evidence="3" id="KW-0539">Nucleus</keyword>
<accession>A0A1E4TPK3</accession>
<dbReference type="GO" id="GO:0004526">
    <property type="term" value="F:ribonuclease P activity"/>
    <property type="evidence" value="ECO:0007669"/>
    <property type="project" value="EnsemblFungi"/>
</dbReference>
<dbReference type="Pfam" id="PF08170">
    <property type="entry name" value="POPLD"/>
    <property type="match status" value="1"/>
</dbReference>
<feature type="compositionally biased region" description="Low complexity" evidence="5">
    <location>
        <begin position="40"/>
        <end position="52"/>
    </location>
</feature>